<reference evidence="1 2" key="1">
    <citation type="journal article" date="2004" name="Science">
        <title>The genome of the diatom Thalassiosira pseudonana: ecology, evolution, and metabolism.</title>
        <authorList>
            <person name="Armbrust E.V."/>
            <person name="Berges J.A."/>
            <person name="Bowler C."/>
            <person name="Green B.R."/>
            <person name="Martinez D."/>
            <person name="Putnam N.H."/>
            <person name="Zhou S."/>
            <person name="Allen A.E."/>
            <person name="Apt K.E."/>
            <person name="Bechner M."/>
            <person name="Brzezinski M.A."/>
            <person name="Chaal B.K."/>
            <person name="Chiovitti A."/>
            <person name="Davis A.K."/>
            <person name="Demarest M.S."/>
            <person name="Detter J.C."/>
            <person name="Glavina T."/>
            <person name="Goodstein D."/>
            <person name="Hadi M.Z."/>
            <person name="Hellsten U."/>
            <person name="Hildebrand M."/>
            <person name="Jenkins B.D."/>
            <person name="Jurka J."/>
            <person name="Kapitonov V.V."/>
            <person name="Kroger N."/>
            <person name="Lau W.W."/>
            <person name="Lane T.W."/>
            <person name="Larimer F.W."/>
            <person name="Lippmeier J.C."/>
            <person name="Lucas S."/>
            <person name="Medina M."/>
            <person name="Montsant A."/>
            <person name="Obornik M."/>
            <person name="Parker M.S."/>
            <person name="Palenik B."/>
            <person name="Pazour G.J."/>
            <person name="Richardson P.M."/>
            <person name="Rynearson T.A."/>
            <person name="Saito M.A."/>
            <person name="Schwartz D.C."/>
            <person name="Thamatrakoln K."/>
            <person name="Valentin K."/>
            <person name="Vardi A."/>
            <person name="Wilkerson F.P."/>
            <person name="Rokhsar D.S."/>
        </authorList>
    </citation>
    <scope>NUCLEOTIDE SEQUENCE [LARGE SCALE GENOMIC DNA]</scope>
    <source>
        <strain evidence="1 2">CCMP1335</strain>
    </source>
</reference>
<evidence type="ECO:0000313" key="2">
    <source>
        <dbReference type="Proteomes" id="UP000001449"/>
    </source>
</evidence>
<accession>B8BZC9</accession>
<evidence type="ECO:0000313" key="1">
    <source>
        <dbReference type="EMBL" id="EED92861.1"/>
    </source>
</evidence>
<dbReference type="KEGG" id="tps:THAPSDRAFT_4466"/>
<dbReference type="OMA" id="THTKIIE"/>
<gene>
    <name evidence="1" type="ORF">THAPSDRAFT_4466</name>
</gene>
<dbReference type="PANTHER" id="PTHR28309">
    <property type="entry name" value="REQUIRED FOR EXCISION 1-B DOMAIN-CONTAINING PROTEIN"/>
    <property type="match status" value="1"/>
</dbReference>
<dbReference type="GeneID" id="7453383"/>
<dbReference type="PANTHER" id="PTHR28309:SF1">
    <property type="entry name" value="REQUIRED FOR EXCISION 1-B DOMAIN-CONTAINING PROTEIN"/>
    <property type="match status" value="1"/>
</dbReference>
<dbReference type="RefSeq" id="XP_002289324.1">
    <property type="nucleotide sequence ID" value="XM_002289288.1"/>
</dbReference>
<name>B8BZC9_THAPS</name>
<dbReference type="InterPro" id="IPR039491">
    <property type="entry name" value="REX1-B"/>
</dbReference>
<protein>
    <submittedName>
        <fullName evidence="1">Uncharacterized protein</fullName>
    </submittedName>
</protein>
<dbReference type="AlphaFoldDB" id="B8BZC9"/>
<dbReference type="Proteomes" id="UP000001449">
    <property type="component" value="Chromosome 4"/>
</dbReference>
<dbReference type="HOGENOM" id="CLU_1028501_0_0_1"/>
<dbReference type="eggNOG" id="ENOG502TFWG">
    <property type="taxonomic scope" value="Eukaryota"/>
</dbReference>
<sequence>MSTSTTPSQPTNRRGINIEDAMSILSARAKGGGDNITSKSDVPDKMKGMGQHIDIVDQLEFTKPEAFINNCDCASGGENGNASDATIAKDEEEDKKHETMKQERVKRGAEIQSTLQSMNVSDLLGMIFGAQQERVTTYKLFDEGLSTILCSGNITTYPALCAKVTASFSVLSDTINGVKSSLVDNHERTDIGGVISQLQKHESEKLNLTAALHLERLRLKNSELGVGTDDSGENTLRLLKGGIQSLESKIATAVESINEVLEELRCIAADE</sequence>
<reference evidence="1 2" key="2">
    <citation type="journal article" date="2008" name="Nature">
        <title>The Phaeodactylum genome reveals the evolutionary history of diatom genomes.</title>
        <authorList>
            <person name="Bowler C."/>
            <person name="Allen A.E."/>
            <person name="Badger J.H."/>
            <person name="Grimwood J."/>
            <person name="Jabbari K."/>
            <person name="Kuo A."/>
            <person name="Maheswari U."/>
            <person name="Martens C."/>
            <person name="Maumus F."/>
            <person name="Otillar R.P."/>
            <person name="Rayko E."/>
            <person name="Salamov A."/>
            <person name="Vandepoele K."/>
            <person name="Beszteri B."/>
            <person name="Gruber A."/>
            <person name="Heijde M."/>
            <person name="Katinka M."/>
            <person name="Mock T."/>
            <person name="Valentin K."/>
            <person name="Verret F."/>
            <person name="Berges J.A."/>
            <person name="Brownlee C."/>
            <person name="Cadoret J.P."/>
            <person name="Chiovitti A."/>
            <person name="Choi C.J."/>
            <person name="Coesel S."/>
            <person name="De Martino A."/>
            <person name="Detter J.C."/>
            <person name="Durkin C."/>
            <person name="Falciatore A."/>
            <person name="Fournet J."/>
            <person name="Haruta M."/>
            <person name="Huysman M.J."/>
            <person name="Jenkins B.D."/>
            <person name="Jiroutova K."/>
            <person name="Jorgensen R.E."/>
            <person name="Joubert Y."/>
            <person name="Kaplan A."/>
            <person name="Kroger N."/>
            <person name="Kroth P.G."/>
            <person name="La Roche J."/>
            <person name="Lindquist E."/>
            <person name="Lommer M."/>
            <person name="Martin-Jezequel V."/>
            <person name="Lopez P.J."/>
            <person name="Lucas S."/>
            <person name="Mangogna M."/>
            <person name="McGinnis K."/>
            <person name="Medlin L.K."/>
            <person name="Montsant A."/>
            <person name="Oudot-Le Secq M.P."/>
            <person name="Napoli C."/>
            <person name="Obornik M."/>
            <person name="Parker M.S."/>
            <person name="Petit J.L."/>
            <person name="Porcel B.M."/>
            <person name="Poulsen N."/>
            <person name="Robison M."/>
            <person name="Rychlewski L."/>
            <person name="Rynearson T.A."/>
            <person name="Schmutz J."/>
            <person name="Shapiro H."/>
            <person name="Siaut M."/>
            <person name="Stanley M."/>
            <person name="Sussman M.R."/>
            <person name="Taylor A.R."/>
            <person name="Vardi A."/>
            <person name="von Dassow P."/>
            <person name="Vyverman W."/>
            <person name="Willis A."/>
            <person name="Wyrwicz L.S."/>
            <person name="Rokhsar D.S."/>
            <person name="Weissenbach J."/>
            <person name="Armbrust E.V."/>
            <person name="Green B.R."/>
            <person name="Van de Peer Y."/>
            <person name="Grigoriev I.V."/>
        </authorList>
    </citation>
    <scope>NUCLEOTIDE SEQUENCE [LARGE SCALE GENOMIC DNA]</scope>
    <source>
        <strain evidence="1 2">CCMP1335</strain>
    </source>
</reference>
<dbReference type="PaxDb" id="35128-Thaps4466"/>
<dbReference type="EMBL" id="CM000641">
    <property type="protein sequence ID" value="EED92861.1"/>
    <property type="molecule type" value="Genomic_DNA"/>
</dbReference>
<dbReference type="Pfam" id="PF14966">
    <property type="entry name" value="DNA_repr_REX1B"/>
    <property type="match status" value="1"/>
</dbReference>
<organism evidence="1 2">
    <name type="scientific">Thalassiosira pseudonana</name>
    <name type="common">Marine diatom</name>
    <name type="synonym">Cyclotella nana</name>
    <dbReference type="NCBI Taxonomy" id="35128"/>
    <lineage>
        <taxon>Eukaryota</taxon>
        <taxon>Sar</taxon>
        <taxon>Stramenopiles</taxon>
        <taxon>Ochrophyta</taxon>
        <taxon>Bacillariophyta</taxon>
        <taxon>Coscinodiscophyceae</taxon>
        <taxon>Thalassiosirophycidae</taxon>
        <taxon>Thalassiosirales</taxon>
        <taxon>Thalassiosiraceae</taxon>
        <taxon>Thalassiosira</taxon>
    </lineage>
</organism>
<dbReference type="InParanoid" id="B8BZC9"/>
<proteinExistence type="predicted"/>
<keyword evidence="2" id="KW-1185">Reference proteome</keyword>